<dbReference type="Gramene" id="PRQ58582">
    <property type="protein sequence ID" value="PRQ58582"/>
    <property type="gene ID" value="RchiOBHm_Chr1g0360881"/>
</dbReference>
<sequence length="53" mass="6225">MWKRKEGSEGRFREVVLLCGGFGGLTSHQGTINWKNMVEVVYQTQQKHYHFIL</sequence>
<dbReference type="AlphaFoldDB" id="A0A2P6SIQ4"/>
<dbReference type="EMBL" id="PDCK01000039">
    <property type="protein sequence ID" value="PRQ58582.1"/>
    <property type="molecule type" value="Genomic_DNA"/>
</dbReference>
<proteinExistence type="predicted"/>
<organism evidence="1 2">
    <name type="scientific">Rosa chinensis</name>
    <name type="common">China rose</name>
    <dbReference type="NCBI Taxonomy" id="74649"/>
    <lineage>
        <taxon>Eukaryota</taxon>
        <taxon>Viridiplantae</taxon>
        <taxon>Streptophyta</taxon>
        <taxon>Embryophyta</taxon>
        <taxon>Tracheophyta</taxon>
        <taxon>Spermatophyta</taxon>
        <taxon>Magnoliopsida</taxon>
        <taxon>eudicotyledons</taxon>
        <taxon>Gunneridae</taxon>
        <taxon>Pentapetalae</taxon>
        <taxon>rosids</taxon>
        <taxon>fabids</taxon>
        <taxon>Rosales</taxon>
        <taxon>Rosaceae</taxon>
        <taxon>Rosoideae</taxon>
        <taxon>Rosoideae incertae sedis</taxon>
        <taxon>Rosa</taxon>
    </lineage>
</organism>
<accession>A0A2P6SIQ4</accession>
<name>A0A2P6SIQ4_ROSCH</name>
<gene>
    <name evidence="1" type="ORF">RchiOBHm_Chr1g0360881</name>
</gene>
<keyword evidence="2" id="KW-1185">Reference proteome</keyword>
<dbReference type="Proteomes" id="UP000238479">
    <property type="component" value="Chromosome 1"/>
</dbReference>
<reference evidence="1 2" key="1">
    <citation type="journal article" date="2018" name="Nat. Genet.">
        <title>The Rosa genome provides new insights in the design of modern roses.</title>
        <authorList>
            <person name="Bendahmane M."/>
        </authorList>
    </citation>
    <scope>NUCLEOTIDE SEQUENCE [LARGE SCALE GENOMIC DNA]</scope>
    <source>
        <strain evidence="2">cv. Old Blush</strain>
    </source>
</reference>
<protein>
    <submittedName>
        <fullName evidence="1">Uncharacterized protein</fullName>
    </submittedName>
</protein>
<comment type="caution">
    <text evidence="1">The sequence shown here is derived from an EMBL/GenBank/DDBJ whole genome shotgun (WGS) entry which is preliminary data.</text>
</comment>
<evidence type="ECO:0000313" key="1">
    <source>
        <dbReference type="EMBL" id="PRQ58582.1"/>
    </source>
</evidence>
<evidence type="ECO:0000313" key="2">
    <source>
        <dbReference type="Proteomes" id="UP000238479"/>
    </source>
</evidence>